<name>A0ACC2FY40_DALPE</name>
<accession>A0ACC2FY40</accession>
<keyword evidence="2" id="KW-1185">Reference proteome</keyword>
<dbReference type="EMBL" id="CM055747">
    <property type="protein sequence ID" value="KAJ7996140.1"/>
    <property type="molecule type" value="Genomic_DNA"/>
</dbReference>
<dbReference type="Proteomes" id="UP001157502">
    <property type="component" value="Chromosome 20"/>
</dbReference>
<evidence type="ECO:0000313" key="1">
    <source>
        <dbReference type="EMBL" id="KAJ7996140.1"/>
    </source>
</evidence>
<organism evidence="1 2">
    <name type="scientific">Dallia pectoralis</name>
    <name type="common">Alaska blackfish</name>
    <dbReference type="NCBI Taxonomy" id="75939"/>
    <lineage>
        <taxon>Eukaryota</taxon>
        <taxon>Metazoa</taxon>
        <taxon>Chordata</taxon>
        <taxon>Craniata</taxon>
        <taxon>Vertebrata</taxon>
        <taxon>Euteleostomi</taxon>
        <taxon>Actinopterygii</taxon>
        <taxon>Neopterygii</taxon>
        <taxon>Teleostei</taxon>
        <taxon>Protacanthopterygii</taxon>
        <taxon>Esociformes</taxon>
        <taxon>Umbridae</taxon>
        <taxon>Dallia</taxon>
    </lineage>
</organism>
<proteinExistence type="predicted"/>
<gene>
    <name evidence="1" type="ORF">DPEC_G00233980</name>
</gene>
<comment type="caution">
    <text evidence="1">The sequence shown here is derived from an EMBL/GenBank/DDBJ whole genome shotgun (WGS) entry which is preliminary data.</text>
</comment>
<evidence type="ECO:0000313" key="2">
    <source>
        <dbReference type="Proteomes" id="UP001157502"/>
    </source>
</evidence>
<sequence>MLDNCTSSSSQNAFLSASSSSWDPIVVGGAVHVSAQMFLLCLCKGDSRPGSQHCRSPTQAVEKHMDSSLSGLSQKTDIPVFVTPLYLLGQTHFTEHRPSLNPLPWRFHSPPLQLPLHWP</sequence>
<protein>
    <submittedName>
        <fullName evidence="1">Uncharacterized protein</fullName>
    </submittedName>
</protein>
<reference evidence="1" key="1">
    <citation type="submission" date="2021-05" db="EMBL/GenBank/DDBJ databases">
        <authorList>
            <person name="Pan Q."/>
            <person name="Jouanno E."/>
            <person name="Zahm M."/>
            <person name="Klopp C."/>
            <person name="Cabau C."/>
            <person name="Louis A."/>
            <person name="Berthelot C."/>
            <person name="Parey E."/>
            <person name="Roest Crollius H."/>
            <person name="Montfort J."/>
            <person name="Robinson-Rechavi M."/>
            <person name="Bouchez O."/>
            <person name="Lampietro C."/>
            <person name="Lopez Roques C."/>
            <person name="Donnadieu C."/>
            <person name="Postlethwait J."/>
            <person name="Bobe J."/>
            <person name="Dillon D."/>
            <person name="Chandos A."/>
            <person name="von Hippel F."/>
            <person name="Guiguen Y."/>
        </authorList>
    </citation>
    <scope>NUCLEOTIDE SEQUENCE</scope>
    <source>
        <strain evidence="1">YG-Jan2019</strain>
    </source>
</reference>